<sequence length="126" mass="13806">MRGRKRAVCALLAALMLAAAPMPPARAALPGSMMQLAEVLGAVHHLRTLCGTNEGPLWRNKMIEMMGVADPSETERQQLIQRFNDAYHRYRNSYQTCTSTAAGQADKLMQDGQRLADELASGGYGR</sequence>
<evidence type="ECO:0000313" key="3">
    <source>
        <dbReference type="Proteomes" id="UP000006377"/>
    </source>
</evidence>
<evidence type="ECO:0000256" key="1">
    <source>
        <dbReference type="SAM" id="SignalP"/>
    </source>
</evidence>
<keyword evidence="1" id="KW-0732">Signal</keyword>
<dbReference type="STRING" id="402881.Plav_0757"/>
<organism evidence="2 3">
    <name type="scientific">Parvibaculum lavamentivorans (strain DS-1 / DSM 13023 / NCIMB 13966)</name>
    <dbReference type="NCBI Taxonomy" id="402881"/>
    <lineage>
        <taxon>Bacteria</taxon>
        <taxon>Pseudomonadati</taxon>
        <taxon>Pseudomonadota</taxon>
        <taxon>Alphaproteobacteria</taxon>
        <taxon>Hyphomicrobiales</taxon>
        <taxon>Parvibaculaceae</taxon>
        <taxon>Parvibaculum</taxon>
    </lineage>
</organism>
<evidence type="ECO:0000313" key="2">
    <source>
        <dbReference type="EMBL" id="ABS62380.1"/>
    </source>
</evidence>
<dbReference type="HOGENOM" id="CLU_118542_0_0_5"/>
<dbReference type="NCBIfam" id="TIGR02301">
    <property type="entry name" value="TIGR02301 family protein"/>
    <property type="match status" value="1"/>
</dbReference>
<keyword evidence="3" id="KW-1185">Reference proteome</keyword>
<reference evidence="2 3" key="1">
    <citation type="journal article" date="2011" name="Stand. Genomic Sci.">
        <title>Complete genome sequence of Parvibaculum lavamentivorans type strain (DS-1(T)).</title>
        <authorList>
            <person name="Schleheck D."/>
            <person name="Weiss M."/>
            <person name="Pitluck S."/>
            <person name="Bruce D."/>
            <person name="Land M.L."/>
            <person name="Han S."/>
            <person name="Saunders E."/>
            <person name="Tapia R."/>
            <person name="Detter C."/>
            <person name="Brettin T."/>
            <person name="Han J."/>
            <person name="Woyke T."/>
            <person name="Goodwin L."/>
            <person name="Pennacchio L."/>
            <person name="Nolan M."/>
            <person name="Cook A.M."/>
            <person name="Kjelleberg S."/>
            <person name="Thomas T."/>
        </authorList>
    </citation>
    <scope>NUCLEOTIDE SEQUENCE [LARGE SCALE GENOMIC DNA]</scope>
    <source>
        <strain evidence="3">DS-1 / DSM 13023 / NCIMB 13966</strain>
    </source>
</reference>
<feature type="signal peptide" evidence="1">
    <location>
        <begin position="1"/>
        <end position="27"/>
    </location>
</feature>
<dbReference type="AlphaFoldDB" id="A7HR47"/>
<gene>
    <name evidence="2" type="ordered locus">Plav_0757</name>
</gene>
<name>A7HR47_PARL1</name>
<protein>
    <recommendedName>
        <fullName evidence="4">TIGR02301 family protein</fullName>
    </recommendedName>
</protein>
<accession>A7HR47</accession>
<dbReference type="Proteomes" id="UP000006377">
    <property type="component" value="Chromosome"/>
</dbReference>
<dbReference type="KEGG" id="pla:Plav_0757"/>
<dbReference type="InterPro" id="IPR012645">
    <property type="entry name" value="CHP02301"/>
</dbReference>
<dbReference type="EMBL" id="CP000774">
    <property type="protein sequence ID" value="ABS62380.1"/>
    <property type="molecule type" value="Genomic_DNA"/>
</dbReference>
<dbReference type="Pfam" id="PF09539">
    <property type="entry name" value="DUF2385"/>
    <property type="match status" value="1"/>
</dbReference>
<feature type="chain" id="PRO_5002708160" description="TIGR02301 family protein" evidence="1">
    <location>
        <begin position="28"/>
        <end position="126"/>
    </location>
</feature>
<evidence type="ECO:0008006" key="4">
    <source>
        <dbReference type="Google" id="ProtNLM"/>
    </source>
</evidence>
<dbReference type="eggNOG" id="COG5451">
    <property type="taxonomic scope" value="Bacteria"/>
</dbReference>
<proteinExistence type="predicted"/>